<dbReference type="Proteomes" id="UP000292957">
    <property type="component" value="Unassembled WGS sequence"/>
</dbReference>
<reference evidence="2" key="1">
    <citation type="submission" date="2019-01" db="EMBL/GenBank/DDBJ databases">
        <title>Draft genome sequences of three monokaryotic isolates of the white-rot basidiomycete fungus Dichomitus squalens.</title>
        <authorList>
            <consortium name="DOE Joint Genome Institute"/>
            <person name="Lopez S.C."/>
            <person name="Andreopoulos B."/>
            <person name="Pangilinan J."/>
            <person name="Lipzen A."/>
            <person name="Riley R."/>
            <person name="Ahrendt S."/>
            <person name="Ng V."/>
            <person name="Barry K."/>
            <person name="Daum C."/>
            <person name="Grigoriev I.V."/>
            <person name="Hilden K.S."/>
            <person name="Makela M.R."/>
            <person name="de Vries R.P."/>
        </authorList>
    </citation>
    <scope>NUCLEOTIDE SEQUENCE [LARGE SCALE GENOMIC DNA]</scope>
    <source>
        <strain evidence="2">OM18370.1</strain>
    </source>
</reference>
<dbReference type="EMBL" id="ML143406">
    <property type="protein sequence ID" value="TBU30344.1"/>
    <property type="molecule type" value="Genomic_DNA"/>
</dbReference>
<evidence type="ECO:0000313" key="2">
    <source>
        <dbReference type="EMBL" id="TBU30344.1"/>
    </source>
</evidence>
<feature type="compositionally biased region" description="Pro residues" evidence="1">
    <location>
        <begin position="95"/>
        <end position="105"/>
    </location>
</feature>
<organism evidence="2">
    <name type="scientific">Dichomitus squalens</name>
    <dbReference type="NCBI Taxonomy" id="114155"/>
    <lineage>
        <taxon>Eukaryota</taxon>
        <taxon>Fungi</taxon>
        <taxon>Dikarya</taxon>
        <taxon>Basidiomycota</taxon>
        <taxon>Agaricomycotina</taxon>
        <taxon>Agaricomycetes</taxon>
        <taxon>Polyporales</taxon>
        <taxon>Polyporaceae</taxon>
        <taxon>Dichomitus</taxon>
    </lineage>
</organism>
<gene>
    <name evidence="2" type="ORF">BD311DRAFT_754683</name>
</gene>
<protein>
    <submittedName>
        <fullName evidence="2">Uncharacterized protein</fullName>
    </submittedName>
</protein>
<dbReference type="AlphaFoldDB" id="A0A4Q9MR84"/>
<feature type="region of interest" description="Disordered" evidence="1">
    <location>
        <begin position="91"/>
        <end position="130"/>
    </location>
</feature>
<proteinExistence type="predicted"/>
<name>A0A4Q9MR84_9APHY</name>
<sequence>MRSDVANPSVTASQCDLPVPNLKTFAQRFLHLSRLAPSHTYVIAMRLLDTYIGQFVEQDPEKTTYAILSHTWRQREQTYDELKIVQARYRGPSTPHVPAPRPPTLFPTSRGRVAPSGMMTKSRGRSERPAEWHSRLATVTCGSIRAA</sequence>
<accession>A0A4Q9MR84</accession>
<evidence type="ECO:0000256" key="1">
    <source>
        <dbReference type="SAM" id="MobiDB-lite"/>
    </source>
</evidence>